<dbReference type="OrthoDB" id="125260at2759"/>
<gene>
    <name evidence="1" type="ORF">PR002_g23018</name>
</gene>
<dbReference type="AlphaFoldDB" id="A0A6A3IV17"/>
<sequence length="162" mass="18080">MEYKTRTRSSTVAKEKSIIAQHGMFTMIHLDTGHDGEQFRVLVPDQGHRPQIVHNIIVSSVRNGFLVYASKTTILPVVHIIVSDDVADAYLLALSSVKETCLTWIYSSDVPIPKFTIEELGHCDDMATLEQHLSLWRALKAIVEARRGPLPAAHQIIPTVIT</sequence>
<evidence type="ECO:0000313" key="1">
    <source>
        <dbReference type="EMBL" id="KAE8984205.1"/>
    </source>
</evidence>
<dbReference type="EMBL" id="QXFU01002564">
    <property type="protein sequence ID" value="KAE8984205.1"/>
    <property type="molecule type" value="Genomic_DNA"/>
</dbReference>
<proteinExistence type="predicted"/>
<accession>A0A6A3IV17</accession>
<comment type="caution">
    <text evidence="1">The sequence shown here is derived from an EMBL/GenBank/DDBJ whole genome shotgun (WGS) entry which is preliminary data.</text>
</comment>
<reference evidence="1 2" key="1">
    <citation type="submission" date="2018-09" db="EMBL/GenBank/DDBJ databases">
        <title>Genomic investigation of the strawberry pathogen Phytophthora fragariae indicates pathogenicity is determined by transcriptional variation in three key races.</title>
        <authorList>
            <person name="Adams T.M."/>
            <person name="Armitage A.D."/>
            <person name="Sobczyk M.K."/>
            <person name="Bates H.J."/>
            <person name="Dunwell J.M."/>
            <person name="Nellist C.F."/>
            <person name="Harrison R.J."/>
        </authorList>
    </citation>
    <scope>NUCLEOTIDE SEQUENCE [LARGE SCALE GENOMIC DNA]</scope>
    <source>
        <strain evidence="1 2">SCRP324</strain>
    </source>
</reference>
<evidence type="ECO:0000313" key="2">
    <source>
        <dbReference type="Proteomes" id="UP000435112"/>
    </source>
</evidence>
<organism evidence="1 2">
    <name type="scientific">Phytophthora rubi</name>
    <dbReference type="NCBI Taxonomy" id="129364"/>
    <lineage>
        <taxon>Eukaryota</taxon>
        <taxon>Sar</taxon>
        <taxon>Stramenopiles</taxon>
        <taxon>Oomycota</taxon>
        <taxon>Peronosporomycetes</taxon>
        <taxon>Peronosporales</taxon>
        <taxon>Peronosporaceae</taxon>
        <taxon>Phytophthora</taxon>
    </lineage>
</organism>
<dbReference type="Proteomes" id="UP000435112">
    <property type="component" value="Unassembled WGS sequence"/>
</dbReference>
<protein>
    <submittedName>
        <fullName evidence="1">Uncharacterized protein</fullName>
    </submittedName>
</protein>
<name>A0A6A3IV17_9STRA</name>